<dbReference type="InterPro" id="IPR018535">
    <property type="entry name" value="DUF1996"/>
</dbReference>
<dbReference type="Pfam" id="PF09362">
    <property type="entry name" value="DUF1996"/>
    <property type="match status" value="1"/>
</dbReference>
<proteinExistence type="predicted"/>
<evidence type="ECO:0000313" key="4">
    <source>
        <dbReference type="Proteomes" id="UP000800038"/>
    </source>
</evidence>
<dbReference type="Pfam" id="PF01822">
    <property type="entry name" value="WSC"/>
    <property type="match status" value="1"/>
</dbReference>
<reference evidence="3" key="1">
    <citation type="journal article" date="2020" name="Stud. Mycol.">
        <title>101 Dothideomycetes genomes: a test case for predicting lifestyles and emergence of pathogens.</title>
        <authorList>
            <person name="Haridas S."/>
            <person name="Albert R."/>
            <person name="Binder M."/>
            <person name="Bloem J."/>
            <person name="Labutti K."/>
            <person name="Salamov A."/>
            <person name="Andreopoulos B."/>
            <person name="Baker S."/>
            <person name="Barry K."/>
            <person name="Bills G."/>
            <person name="Bluhm B."/>
            <person name="Cannon C."/>
            <person name="Castanera R."/>
            <person name="Culley D."/>
            <person name="Daum C."/>
            <person name="Ezra D."/>
            <person name="Gonzalez J."/>
            <person name="Henrissat B."/>
            <person name="Kuo A."/>
            <person name="Liang C."/>
            <person name="Lipzen A."/>
            <person name="Lutzoni F."/>
            <person name="Magnuson J."/>
            <person name="Mondo S."/>
            <person name="Nolan M."/>
            <person name="Ohm R."/>
            <person name="Pangilinan J."/>
            <person name="Park H.-J."/>
            <person name="Ramirez L."/>
            <person name="Alfaro M."/>
            <person name="Sun H."/>
            <person name="Tritt A."/>
            <person name="Yoshinaga Y."/>
            <person name="Zwiers L.-H."/>
            <person name="Turgeon B."/>
            <person name="Goodwin S."/>
            <person name="Spatafora J."/>
            <person name="Crous P."/>
            <person name="Grigoriev I."/>
        </authorList>
    </citation>
    <scope>NUCLEOTIDE SEQUENCE</scope>
    <source>
        <strain evidence="3">CBS 161.51</strain>
    </source>
</reference>
<accession>A0A6A5ST52</accession>
<gene>
    <name evidence="3" type="ORF">EJ02DRAFT_403919</name>
</gene>
<dbReference type="InterPro" id="IPR002889">
    <property type="entry name" value="WSC_carb-bd"/>
</dbReference>
<dbReference type="EMBL" id="ML976043">
    <property type="protein sequence ID" value="KAF1941766.1"/>
    <property type="molecule type" value="Genomic_DNA"/>
</dbReference>
<dbReference type="SMART" id="SM00321">
    <property type="entry name" value="WSC"/>
    <property type="match status" value="1"/>
</dbReference>
<dbReference type="OrthoDB" id="74764at2759"/>
<dbReference type="PANTHER" id="PTHR43662">
    <property type="match status" value="1"/>
</dbReference>
<dbReference type="AlphaFoldDB" id="A0A6A5ST52"/>
<protein>
    <submittedName>
        <fullName evidence="3">WSC-domain-containing protein</fullName>
    </submittedName>
</protein>
<evidence type="ECO:0000313" key="3">
    <source>
        <dbReference type="EMBL" id="KAF1941766.1"/>
    </source>
</evidence>
<dbReference type="Proteomes" id="UP000800038">
    <property type="component" value="Unassembled WGS sequence"/>
</dbReference>
<evidence type="ECO:0000256" key="1">
    <source>
        <dbReference type="SAM" id="MobiDB-lite"/>
    </source>
</evidence>
<feature type="domain" description="WSC" evidence="2">
    <location>
        <begin position="342"/>
        <end position="437"/>
    </location>
</feature>
<organism evidence="3 4">
    <name type="scientific">Clathrospora elynae</name>
    <dbReference type="NCBI Taxonomy" id="706981"/>
    <lineage>
        <taxon>Eukaryota</taxon>
        <taxon>Fungi</taxon>
        <taxon>Dikarya</taxon>
        <taxon>Ascomycota</taxon>
        <taxon>Pezizomycotina</taxon>
        <taxon>Dothideomycetes</taxon>
        <taxon>Pleosporomycetidae</taxon>
        <taxon>Pleosporales</taxon>
        <taxon>Diademaceae</taxon>
        <taxon>Clathrospora</taxon>
    </lineage>
</organism>
<sequence>MSCPGRNVRERLDPVINPGVVSGHVHTISGGGGFSASMTYQDARAAKCSSCQIKEDMSNYWTPQLYVKFKNGTFFPVPVMGDGDDTNGGMTVYYLQRRGDNQTEHLQAFPEGFRMIAGDTSARSYDGSLAAQGISFNCLGANKPETNGIPNYNCPDGMRAQLFFPQCWDGKNLDSANHKSHVSYPAGTVYNGGNCPPEYPIHLISIFFEILYDTNPYLDQWNGDQHPFVFANGDATGYGYHGDFFNGWDVPVLQNAIDTCTDDSGQVEKCAAVTMYTPQECNNCKLPTTVNETVDGLLNALPGCNPVTYGPARSPPATCPGSTPPALGFGSTNYVDVTQTKGWEYLGCGSDAVGDRAWDGAWTYTANMTVENCIDYCTAGGFSYAAPEYGNECFCSHEMNARYAPQEGIMGACTMKCVGNSNEICGAADAMSIYHKCEGGSCTNNEIGGKAPVQSVPTAPSPVPRRLRRGRRA</sequence>
<keyword evidence="4" id="KW-1185">Reference proteome</keyword>
<name>A0A6A5ST52_9PLEO</name>
<feature type="region of interest" description="Disordered" evidence="1">
    <location>
        <begin position="451"/>
        <end position="473"/>
    </location>
</feature>
<evidence type="ECO:0000259" key="2">
    <source>
        <dbReference type="PROSITE" id="PS51212"/>
    </source>
</evidence>
<dbReference type="PANTHER" id="PTHR43662:SF3">
    <property type="entry name" value="DOMAIN PROTEIN, PUTATIVE (AFU_ORTHOLOGUE AFUA_6G11970)-RELATED"/>
    <property type="match status" value="1"/>
</dbReference>
<dbReference type="PROSITE" id="PS51212">
    <property type="entry name" value="WSC"/>
    <property type="match status" value="1"/>
</dbReference>